<name>A0AAV1D4R7_OLDCO</name>
<feature type="compositionally biased region" description="Acidic residues" evidence="1">
    <location>
        <begin position="19"/>
        <end position="32"/>
    </location>
</feature>
<feature type="region of interest" description="Disordered" evidence="1">
    <location>
        <begin position="151"/>
        <end position="170"/>
    </location>
</feature>
<gene>
    <name evidence="2" type="ORF">OLC1_LOCUS12120</name>
</gene>
<reference evidence="2" key="1">
    <citation type="submission" date="2023-03" db="EMBL/GenBank/DDBJ databases">
        <authorList>
            <person name="Julca I."/>
        </authorList>
    </citation>
    <scope>NUCLEOTIDE SEQUENCE</scope>
</reference>
<feature type="region of interest" description="Disordered" evidence="1">
    <location>
        <begin position="1"/>
        <end position="36"/>
    </location>
</feature>
<dbReference type="EMBL" id="OX459121">
    <property type="protein sequence ID" value="CAI9102835.1"/>
    <property type="molecule type" value="Genomic_DNA"/>
</dbReference>
<sequence>MAAPAASVDYLSDAKSSNEDNDSYDESLEMDAESQGVMPSSFSLIPKSPPSEDMMHDHHLILEVFAPIVPDVPRASCISPLSVLDNNWSDSVFTANDLNLSREGSVQSGINNRGFCMHISSSDESVSLDKKYRNSLKVKCNRIKKGRKQRFSQDLPKSVSTDDDSAMQSGDKDNCFMKIKRVVL</sequence>
<keyword evidence="3" id="KW-1185">Reference proteome</keyword>
<protein>
    <submittedName>
        <fullName evidence="2">OLC1v1001183C1</fullName>
    </submittedName>
</protein>
<evidence type="ECO:0000313" key="2">
    <source>
        <dbReference type="EMBL" id="CAI9102835.1"/>
    </source>
</evidence>
<accession>A0AAV1D4R7</accession>
<evidence type="ECO:0000256" key="1">
    <source>
        <dbReference type="SAM" id="MobiDB-lite"/>
    </source>
</evidence>
<organism evidence="2 3">
    <name type="scientific">Oldenlandia corymbosa var. corymbosa</name>
    <dbReference type="NCBI Taxonomy" id="529605"/>
    <lineage>
        <taxon>Eukaryota</taxon>
        <taxon>Viridiplantae</taxon>
        <taxon>Streptophyta</taxon>
        <taxon>Embryophyta</taxon>
        <taxon>Tracheophyta</taxon>
        <taxon>Spermatophyta</taxon>
        <taxon>Magnoliopsida</taxon>
        <taxon>eudicotyledons</taxon>
        <taxon>Gunneridae</taxon>
        <taxon>Pentapetalae</taxon>
        <taxon>asterids</taxon>
        <taxon>lamiids</taxon>
        <taxon>Gentianales</taxon>
        <taxon>Rubiaceae</taxon>
        <taxon>Rubioideae</taxon>
        <taxon>Spermacoceae</taxon>
        <taxon>Hedyotis-Oldenlandia complex</taxon>
        <taxon>Oldenlandia</taxon>
    </lineage>
</organism>
<dbReference type="AlphaFoldDB" id="A0AAV1D4R7"/>
<proteinExistence type="predicted"/>
<dbReference type="Proteomes" id="UP001161247">
    <property type="component" value="Chromosome 4"/>
</dbReference>
<evidence type="ECO:0000313" key="3">
    <source>
        <dbReference type="Proteomes" id="UP001161247"/>
    </source>
</evidence>